<dbReference type="Proteomes" id="UP000252139">
    <property type="component" value="Unassembled WGS sequence"/>
</dbReference>
<organism evidence="1 2">
    <name type="scientific">Rhizopus azygosporus</name>
    <name type="common">Rhizopus microsporus var. azygosporus</name>
    <dbReference type="NCBI Taxonomy" id="86630"/>
    <lineage>
        <taxon>Eukaryota</taxon>
        <taxon>Fungi</taxon>
        <taxon>Fungi incertae sedis</taxon>
        <taxon>Mucoromycota</taxon>
        <taxon>Mucoromycotina</taxon>
        <taxon>Mucoromycetes</taxon>
        <taxon>Mucorales</taxon>
        <taxon>Mucorineae</taxon>
        <taxon>Rhizopodaceae</taxon>
        <taxon>Rhizopus</taxon>
    </lineage>
</organism>
<feature type="non-terminal residue" evidence="1">
    <location>
        <position position="1"/>
    </location>
</feature>
<evidence type="ECO:0000313" key="1">
    <source>
        <dbReference type="EMBL" id="RCH79607.1"/>
    </source>
</evidence>
<comment type="caution">
    <text evidence="1">The sequence shown here is derived from an EMBL/GenBank/DDBJ whole genome shotgun (WGS) entry which is preliminary data.</text>
</comment>
<protein>
    <submittedName>
        <fullName evidence="1">Uncharacterized protein</fullName>
    </submittedName>
</protein>
<name>A0A367IPJ7_RHIAZ</name>
<dbReference type="EMBL" id="PJQL01004396">
    <property type="protein sequence ID" value="RCH79607.1"/>
    <property type="molecule type" value="Genomic_DNA"/>
</dbReference>
<feature type="non-terminal residue" evidence="1">
    <location>
        <position position="81"/>
    </location>
</feature>
<keyword evidence="2" id="KW-1185">Reference proteome</keyword>
<evidence type="ECO:0000313" key="2">
    <source>
        <dbReference type="Proteomes" id="UP000252139"/>
    </source>
</evidence>
<gene>
    <name evidence="1" type="ORF">CU097_001672</name>
</gene>
<accession>A0A367IPJ7</accession>
<reference evidence="1 2" key="1">
    <citation type="journal article" date="2018" name="G3 (Bethesda)">
        <title>Phylogenetic and Phylogenomic Definition of Rhizopus Species.</title>
        <authorList>
            <person name="Gryganskyi A.P."/>
            <person name="Golan J."/>
            <person name="Dolatabadi S."/>
            <person name="Mondo S."/>
            <person name="Robb S."/>
            <person name="Idnurm A."/>
            <person name="Muszewska A."/>
            <person name="Steczkiewicz K."/>
            <person name="Masonjones S."/>
            <person name="Liao H.L."/>
            <person name="Gajdeczka M.T."/>
            <person name="Anike F."/>
            <person name="Vuek A."/>
            <person name="Anishchenko I.M."/>
            <person name="Voigt K."/>
            <person name="de Hoog G.S."/>
            <person name="Smith M.E."/>
            <person name="Heitman J."/>
            <person name="Vilgalys R."/>
            <person name="Stajich J.E."/>
        </authorList>
    </citation>
    <scope>NUCLEOTIDE SEQUENCE [LARGE SCALE GENOMIC DNA]</scope>
    <source>
        <strain evidence="1 2">CBS 357.93</strain>
    </source>
</reference>
<sequence length="81" mass="9498">ALINTYAMDVLETKVFQHRLEYERILPTDQENAHDRVQPDYPAQILSHFELPSQLAISIMNLFFFIQISINVNDFLTKSDE</sequence>
<dbReference type="AlphaFoldDB" id="A0A367IPJ7"/>
<proteinExistence type="predicted"/>